<sequence length="82" mass="9022">MHPSPMELLTLLDKASRAGLVKNLVLYPSGPLTMFTVFFTLTFFYNLARNYTIAENVVGSLLTRASVGLVPTILGRCLTRTS</sequence>
<protein>
    <submittedName>
        <fullName evidence="2">Uncharacterized protein</fullName>
    </submittedName>
</protein>
<name>A0A7C4FHV0_9CREN</name>
<keyword evidence="1" id="KW-0812">Transmembrane</keyword>
<dbReference type="EMBL" id="DTFF01000050">
    <property type="protein sequence ID" value="HGI87967.1"/>
    <property type="molecule type" value="Genomic_DNA"/>
</dbReference>
<proteinExistence type="predicted"/>
<reference evidence="2" key="1">
    <citation type="journal article" date="2020" name="mSystems">
        <title>Genome- and Community-Level Interaction Insights into Carbon Utilization and Element Cycling Functions of Hydrothermarchaeota in Hydrothermal Sediment.</title>
        <authorList>
            <person name="Zhou Z."/>
            <person name="Liu Y."/>
            <person name="Xu W."/>
            <person name="Pan J."/>
            <person name="Luo Z.H."/>
            <person name="Li M."/>
        </authorList>
    </citation>
    <scope>NUCLEOTIDE SEQUENCE [LARGE SCALE GENOMIC DNA]</scope>
    <source>
        <strain evidence="2">SpSt-732</strain>
    </source>
</reference>
<feature type="transmembrane region" description="Helical" evidence="1">
    <location>
        <begin position="24"/>
        <end position="45"/>
    </location>
</feature>
<dbReference type="AlphaFoldDB" id="A0A7C4FHV0"/>
<evidence type="ECO:0000256" key="1">
    <source>
        <dbReference type="SAM" id="Phobius"/>
    </source>
</evidence>
<evidence type="ECO:0000313" key="2">
    <source>
        <dbReference type="EMBL" id="HGI87967.1"/>
    </source>
</evidence>
<keyword evidence="1" id="KW-0472">Membrane</keyword>
<keyword evidence="1" id="KW-1133">Transmembrane helix</keyword>
<comment type="caution">
    <text evidence="2">The sequence shown here is derived from an EMBL/GenBank/DDBJ whole genome shotgun (WGS) entry which is preliminary data.</text>
</comment>
<accession>A0A7C4FHV0</accession>
<organism evidence="2">
    <name type="scientific">Ignisphaera aggregans</name>
    <dbReference type="NCBI Taxonomy" id="334771"/>
    <lineage>
        <taxon>Archaea</taxon>
        <taxon>Thermoproteota</taxon>
        <taxon>Thermoprotei</taxon>
        <taxon>Desulfurococcales</taxon>
        <taxon>Desulfurococcaceae</taxon>
        <taxon>Ignisphaera</taxon>
    </lineage>
</organism>
<gene>
    <name evidence="2" type="ORF">ENV14_06235</name>
</gene>